<sequence>MTIQGVYVGNSQAELYNFENWLGADVDAVHSFVGSSSWADFTGSAKWAANTLWKGIDEKILWSVPLIVNDGQATLATAASGAYNANYLSVAKTLLASRGGDSDPIYIRTGWESNGSWFPWSSLGKEEAFKGAYQQMVTTFRSVSDRFKFEWNVAYDNSSSYDPADAYPGDDYVDIIGMDFYYAQEYLGADPVKAFNWIKNATHGLQWLEDFAAARGKQTAYSEWGINSDTAGEYIKLVKDWFDTHDVAYQSYWDFTIQKDLVTGLSDMTLPSAGEIFKDMFGDSYYTTGTATKEVTTSPTNYYPGTVGRDDMTGTRGTDVFYGKGGDTMSGGRGDDTYYVTSTADVVVENVAEGNDTVVAGLSSYTLGANLENLVLIGNLQATGTGNELDNRIVGNDAANVLNGRAGNDTLSGGLGNDTFVVAKAEGNDLITDFSHAQGDVIRLDGFAFRNFSAVKSSSAQLGSDVVISLGSGQTLTIQNTQLLALTANDFDLVNIVAPVPSLAVSGTIKTYFTGSSAGGETLTGTTGNDSLNGMGGGDTMKGSLGDDTYVVNHVGDKVVELAQEGVDTVSTWLGSYTLPDNVENLILTGGSWSTGIGNALSNRITGNAAPNTLNGRAGDDILTGGGGADTFVVFRGDGNDVITDFNRAQGDVVRLDNFAFTDFAAVKAATYQLGTDVVIQLAPNQTLTLLNVQASTLMASDFDLVNIARKPVLLDSLPYSGVSKSWVSGTAAGSETLNGTASNDAMNGKGGGDTMRGGLGDDSYIISHASDRIVENAGEGVDTVQTWMSFTLPENVENLILTGGGWSSGTGNALANRIVGNDAPNIIDGKGGNDVLYGGGGNDTFVIGKGEGTDLILDFQLHSGTANGDTILFKGFGAGAVLVSDGNDFSVRAEDGTVTHVWIANVTQLGAADYAFG</sequence>
<accession>A0ABS9W6C9</accession>
<dbReference type="Gene3D" id="3.20.20.80">
    <property type="entry name" value="Glycosidases"/>
    <property type="match status" value="1"/>
</dbReference>
<evidence type="ECO:0000256" key="5">
    <source>
        <dbReference type="PROSITE-ProRule" id="PRU01100"/>
    </source>
</evidence>
<dbReference type="SUPFAM" id="SSF51120">
    <property type="entry name" value="beta-Roll"/>
    <property type="match status" value="3"/>
</dbReference>
<evidence type="ECO:0000313" key="8">
    <source>
        <dbReference type="Proteomes" id="UP001201985"/>
    </source>
</evidence>
<dbReference type="RefSeq" id="WP_241793141.1">
    <property type="nucleotide sequence ID" value="NZ_JALBUU010000010.1"/>
</dbReference>
<gene>
    <name evidence="7" type="ORF">MON41_13935</name>
</gene>
<evidence type="ECO:0000259" key="6">
    <source>
        <dbReference type="PROSITE" id="PS51764"/>
    </source>
</evidence>
<protein>
    <recommendedName>
        <fullName evidence="6">GH26 domain-containing protein</fullName>
    </recommendedName>
</protein>
<dbReference type="Gene3D" id="2.150.10.10">
    <property type="entry name" value="Serralysin-like metalloprotease, C-terminal"/>
    <property type="match status" value="4"/>
</dbReference>
<feature type="active site" description="Nucleophile" evidence="5">
    <location>
        <position position="223"/>
    </location>
</feature>
<dbReference type="Pfam" id="PF02156">
    <property type="entry name" value="Glyco_hydro_26"/>
    <property type="match status" value="1"/>
</dbReference>
<dbReference type="InterPro" id="IPR022790">
    <property type="entry name" value="GH26_dom"/>
</dbReference>
<keyword evidence="4 5" id="KW-0326">Glycosidase</keyword>
<comment type="caution">
    <text evidence="7">The sequence shown here is derived from an EMBL/GenBank/DDBJ whole genome shotgun (WGS) entry which is preliminary data.</text>
</comment>
<keyword evidence="2" id="KW-0964">Secreted</keyword>
<name>A0ABS9W6C9_9PROT</name>
<evidence type="ECO:0000256" key="2">
    <source>
        <dbReference type="ARBA" id="ARBA00022525"/>
    </source>
</evidence>
<feature type="domain" description="GH26" evidence="6">
    <location>
        <begin position="1"/>
        <end position="290"/>
    </location>
</feature>
<comment type="similarity">
    <text evidence="5">Belongs to the glycosyl hydrolase 26 family.</text>
</comment>
<proteinExistence type="inferred from homology"/>
<organism evidence="7 8">
    <name type="scientific">Teichococcus vastitatis</name>
    <dbReference type="NCBI Taxonomy" id="2307076"/>
    <lineage>
        <taxon>Bacteria</taxon>
        <taxon>Pseudomonadati</taxon>
        <taxon>Pseudomonadota</taxon>
        <taxon>Alphaproteobacteria</taxon>
        <taxon>Acetobacterales</taxon>
        <taxon>Roseomonadaceae</taxon>
        <taxon>Roseomonas</taxon>
    </lineage>
</organism>
<dbReference type="SUPFAM" id="SSF51445">
    <property type="entry name" value="(Trans)glycosidases"/>
    <property type="match status" value="1"/>
</dbReference>
<reference evidence="7 8" key="1">
    <citation type="submission" date="2022-03" db="EMBL/GenBank/DDBJ databases">
        <title>Complete genome analysis of Roseomonas KG 17.1 : a prolific producer of plant growth promoters.</title>
        <authorList>
            <person name="Saadouli I."/>
            <person name="Najjari A."/>
            <person name="Mosbah A."/>
            <person name="Ouzari H.I."/>
        </authorList>
    </citation>
    <scope>NUCLEOTIDE SEQUENCE [LARGE SCALE GENOMIC DNA]</scope>
    <source>
        <strain evidence="7 8">KG17-1</strain>
    </source>
</reference>
<dbReference type="PANTHER" id="PTHR38340">
    <property type="entry name" value="S-LAYER PROTEIN"/>
    <property type="match status" value="1"/>
</dbReference>
<dbReference type="Proteomes" id="UP001201985">
    <property type="component" value="Unassembled WGS sequence"/>
</dbReference>
<evidence type="ECO:0000256" key="3">
    <source>
        <dbReference type="ARBA" id="ARBA00022801"/>
    </source>
</evidence>
<evidence type="ECO:0000256" key="1">
    <source>
        <dbReference type="ARBA" id="ARBA00004613"/>
    </source>
</evidence>
<feature type="active site" description="Proton donor" evidence="5">
    <location>
        <position position="112"/>
    </location>
</feature>
<dbReference type="InterPro" id="IPR050557">
    <property type="entry name" value="RTX_toxin/Mannuronan_C5-epim"/>
</dbReference>
<comment type="subcellular location">
    <subcellularLocation>
        <location evidence="1">Secreted</location>
    </subcellularLocation>
</comment>
<dbReference type="PROSITE" id="PS51764">
    <property type="entry name" value="GH26"/>
    <property type="match status" value="1"/>
</dbReference>
<keyword evidence="8" id="KW-1185">Reference proteome</keyword>
<dbReference type="EMBL" id="JALBUU010000010">
    <property type="protein sequence ID" value="MCI0754844.1"/>
    <property type="molecule type" value="Genomic_DNA"/>
</dbReference>
<dbReference type="InterPro" id="IPR011049">
    <property type="entry name" value="Serralysin-like_metalloprot_C"/>
</dbReference>
<evidence type="ECO:0000256" key="4">
    <source>
        <dbReference type="ARBA" id="ARBA00023295"/>
    </source>
</evidence>
<keyword evidence="3 5" id="KW-0378">Hydrolase</keyword>
<dbReference type="PANTHER" id="PTHR38340:SF1">
    <property type="entry name" value="S-LAYER PROTEIN"/>
    <property type="match status" value="1"/>
</dbReference>
<dbReference type="Pfam" id="PF00353">
    <property type="entry name" value="HemolysinCabind"/>
    <property type="match status" value="6"/>
</dbReference>
<dbReference type="InterPro" id="IPR001343">
    <property type="entry name" value="Hemolysn_Ca-bd"/>
</dbReference>
<dbReference type="PRINTS" id="PR00313">
    <property type="entry name" value="CABNDNGRPT"/>
</dbReference>
<evidence type="ECO:0000313" key="7">
    <source>
        <dbReference type="EMBL" id="MCI0754844.1"/>
    </source>
</evidence>
<dbReference type="InterPro" id="IPR017853">
    <property type="entry name" value="GH"/>
</dbReference>